<dbReference type="InterPro" id="IPR051604">
    <property type="entry name" value="Ergot_Alk_Oxidoreductase"/>
</dbReference>
<protein>
    <submittedName>
        <fullName evidence="2">NAD(P)H-binding protein</fullName>
    </submittedName>
</protein>
<keyword evidence="3" id="KW-1185">Reference proteome</keyword>
<dbReference type="Gene3D" id="3.40.50.720">
    <property type="entry name" value="NAD(P)-binding Rossmann-like Domain"/>
    <property type="match status" value="1"/>
</dbReference>
<name>A0ABU5RL10_9PSEU</name>
<dbReference type="PANTHER" id="PTHR43162:SF1">
    <property type="entry name" value="PRESTALK A DIFFERENTIATION PROTEIN A"/>
    <property type="match status" value="1"/>
</dbReference>
<dbReference type="Pfam" id="PF13460">
    <property type="entry name" value="NAD_binding_10"/>
    <property type="match status" value="1"/>
</dbReference>
<comment type="caution">
    <text evidence="2">The sequence shown here is derived from an EMBL/GenBank/DDBJ whole genome shotgun (WGS) entry which is preliminary data.</text>
</comment>
<dbReference type="InterPro" id="IPR036291">
    <property type="entry name" value="NAD(P)-bd_dom_sf"/>
</dbReference>
<dbReference type="SUPFAM" id="SSF51735">
    <property type="entry name" value="NAD(P)-binding Rossmann-fold domains"/>
    <property type="match status" value="1"/>
</dbReference>
<accession>A0ABU5RL10</accession>
<dbReference type="Gene3D" id="3.90.25.10">
    <property type="entry name" value="UDP-galactose 4-epimerase, domain 1"/>
    <property type="match status" value="1"/>
</dbReference>
<dbReference type="Proteomes" id="UP001304298">
    <property type="component" value="Unassembled WGS sequence"/>
</dbReference>
<proteinExistence type="predicted"/>
<organism evidence="2 3">
    <name type="scientific">Amycolatopsis heterodermiae</name>
    <dbReference type="NCBI Taxonomy" id="3110235"/>
    <lineage>
        <taxon>Bacteria</taxon>
        <taxon>Bacillati</taxon>
        <taxon>Actinomycetota</taxon>
        <taxon>Actinomycetes</taxon>
        <taxon>Pseudonocardiales</taxon>
        <taxon>Pseudonocardiaceae</taxon>
        <taxon>Amycolatopsis</taxon>
    </lineage>
</organism>
<reference evidence="2 3" key="1">
    <citation type="submission" date="2023-12" db="EMBL/GenBank/DDBJ databases">
        <title>Amycolatopsis sp. V23-08.</title>
        <authorList>
            <person name="Somphong A."/>
        </authorList>
    </citation>
    <scope>NUCLEOTIDE SEQUENCE [LARGE SCALE GENOMIC DNA]</scope>
    <source>
        <strain evidence="2 3">V23-08</strain>
    </source>
</reference>
<dbReference type="InterPro" id="IPR016040">
    <property type="entry name" value="NAD(P)-bd_dom"/>
</dbReference>
<feature type="domain" description="NAD(P)-binding" evidence="1">
    <location>
        <begin position="6"/>
        <end position="161"/>
    </location>
</feature>
<evidence type="ECO:0000313" key="3">
    <source>
        <dbReference type="Proteomes" id="UP001304298"/>
    </source>
</evidence>
<evidence type="ECO:0000313" key="2">
    <source>
        <dbReference type="EMBL" id="MEA5366873.1"/>
    </source>
</evidence>
<gene>
    <name evidence="2" type="ORF">VA596_45595</name>
</gene>
<dbReference type="PANTHER" id="PTHR43162">
    <property type="match status" value="1"/>
</dbReference>
<sequence length="262" mass="27345">MITVMGATGNVGRPLVRVLAAAGEQVAAVSRQKTPDVPDGVRVVPSVESALDGVEALFLMVPGGFAPLDDLLAAARSAGVGRVVLLSSQGVATGRHPTVLEDSVRASGLKWTMLRPGGFASNAFQWAESVRTARKLAAPFGDVALPLIDPQDIAEVAASALLSDRSGDIYELTGPAAITPRQQAAAIGEALGEQVDFIPQTREEALQTMLAFMPPEVADATLNILGAPTPREQQVSPDVARVLGRPPRPFAEWAARNAAAFK</sequence>
<evidence type="ECO:0000259" key="1">
    <source>
        <dbReference type="Pfam" id="PF13460"/>
    </source>
</evidence>
<dbReference type="EMBL" id="JAYFSI010000018">
    <property type="protein sequence ID" value="MEA5366873.1"/>
    <property type="molecule type" value="Genomic_DNA"/>
</dbReference>
<dbReference type="RefSeq" id="WP_323336433.1">
    <property type="nucleotide sequence ID" value="NZ_JAYFSI010000018.1"/>
</dbReference>